<feature type="region of interest" description="Disordered" evidence="1">
    <location>
        <begin position="32"/>
        <end position="132"/>
    </location>
</feature>
<dbReference type="EMBL" id="MTYJ01000472">
    <property type="protein sequence ID" value="OWA54855.1"/>
    <property type="molecule type" value="Genomic_DNA"/>
</dbReference>
<keyword evidence="3" id="KW-1185">Reference proteome</keyword>
<gene>
    <name evidence="2" type="ORF">BV898_19248</name>
</gene>
<evidence type="ECO:0000256" key="1">
    <source>
        <dbReference type="SAM" id="MobiDB-lite"/>
    </source>
</evidence>
<proteinExistence type="predicted"/>
<protein>
    <submittedName>
        <fullName evidence="2">Uncharacterized protein</fullName>
    </submittedName>
</protein>
<feature type="compositionally biased region" description="Polar residues" evidence="1">
    <location>
        <begin position="85"/>
        <end position="97"/>
    </location>
</feature>
<evidence type="ECO:0000313" key="3">
    <source>
        <dbReference type="Proteomes" id="UP000192578"/>
    </source>
</evidence>
<organism evidence="2 3">
    <name type="scientific">Hypsibius exemplaris</name>
    <name type="common">Freshwater tardigrade</name>
    <dbReference type="NCBI Taxonomy" id="2072580"/>
    <lineage>
        <taxon>Eukaryota</taxon>
        <taxon>Metazoa</taxon>
        <taxon>Ecdysozoa</taxon>
        <taxon>Tardigrada</taxon>
        <taxon>Eutardigrada</taxon>
        <taxon>Parachela</taxon>
        <taxon>Hypsibioidea</taxon>
        <taxon>Hypsibiidae</taxon>
        <taxon>Hypsibius</taxon>
    </lineage>
</organism>
<evidence type="ECO:0000313" key="2">
    <source>
        <dbReference type="EMBL" id="OWA54855.1"/>
    </source>
</evidence>
<dbReference type="Proteomes" id="UP000192578">
    <property type="component" value="Unassembled WGS sequence"/>
</dbReference>
<dbReference type="OrthoDB" id="10677386at2759"/>
<name>A0A9X6NIL3_HYPEX</name>
<feature type="compositionally biased region" description="Basic and acidic residues" evidence="1">
    <location>
        <begin position="114"/>
        <end position="132"/>
    </location>
</feature>
<comment type="caution">
    <text evidence="2">The sequence shown here is derived from an EMBL/GenBank/DDBJ whole genome shotgun (WGS) entry which is preliminary data.</text>
</comment>
<feature type="compositionally biased region" description="Low complexity" evidence="1">
    <location>
        <begin position="101"/>
        <end position="111"/>
    </location>
</feature>
<sequence length="132" mass="14190">MLPMVKESARRLAAEKLDAFQTMSASHVAKLEGQVGFHQDYSRVPGSGATSTRSVDESVAAQYRTGEQSSVHTAPAQAVGGPVQAEQQRTSGSQSIQAAVRSSGSRDGSGSPEDQFRQSEDQFKQSEDQFRQ</sequence>
<accession>A0A9X6NIL3</accession>
<dbReference type="AlphaFoldDB" id="A0A9X6NIL3"/>
<reference evidence="3" key="1">
    <citation type="submission" date="2017-01" db="EMBL/GenBank/DDBJ databases">
        <title>Comparative genomics of anhydrobiosis in the tardigrade Hypsibius dujardini.</title>
        <authorList>
            <person name="Yoshida Y."/>
            <person name="Koutsovoulos G."/>
            <person name="Laetsch D."/>
            <person name="Stevens L."/>
            <person name="Kumar S."/>
            <person name="Horikawa D."/>
            <person name="Ishino K."/>
            <person name="Komine S."/>
            <person name="Tomita M."/>
            <person name="Blaxter M."/>
            <person name="Arakawa K."/>
        </authorList>
    </citation>
    <scope>NUCLEOTIDE SEQUENCE [LARGE SCALE GENOMIC DNA]</scope>
    <source>
        <strain evidence="3">Z151</strain>
    </source>
</reference>